<proteinExistence type="predicted"/>
<protein>
    <submittedName>
        <fullName evidence="1">Uncharacterized protein</fullName>
    </submittedName>
</protein>
<evidence type="ECO:0000313" key="2">
    <source>
        <dbReference type="Proteomes" id="UP001221898"/>
    </source>
</evidence>
<dbReference type="Proteomes" id="UP001221898">
    <property type="component" value="Unassembled WGS sequence"/>
</dbReference>
<keyword evidence="2" id="KW-1185">Reference proteome</keyword>
<name>A0AAD7S5U0_9TELE</name>
<reference evidence="1" key="1">
    <citation type="journal article" date="2023" name="Science">
        <title>Genome structures resolve the early diversification of teleost fishes.</title>
        <authorList>
            <person name="Parey E."/>
            <person name="Louis A."/>
            <person name="Montfort J."/>
            <person name="Bouchez O."/>
            <person name="Roques C."/>
            <person name="Iampietro C."/>
            <person name="Lluch J."/>
            <person name="Castinel A."/>
            <person name="Donnadieu C."/>
            <person name="Desvignes T."/>
            <person name="Floi Bucao C."/>
            <person name="Jouanno E."/>
            <person name="Wen M."/>
            <person name="Mejri S."/>
            <person name="Dirks R."/>
            <person name="Jansen H."/>
            <person name="Henkel C."/>
            <person name="Chen W.J."/>
            <person name="Zahm M."/>
            <person name="Cabau C."/>
            <person name="Klopp C."/>
            <person name="Thompson A.W."/>
            <person name="Robinson-Rechavi M."/>
            <person name="Braasch I."/>
            <person name="Lecointre G."/>
            <person name="Bobe J."/>
            <person name="Postlethwait J.H."/>
            <person name="Berthelot C."/>
            <person name="Roest Crollius H."/>
            <person name="Guiguen Y."/>
        </authorList>
    </citation>
    <scope>NUCLEOTIDE SEQUENCE</scope>
    <source>
        <strain evidence="1">NC1722</strain>
    </source>
</reference>
<dbReference type="PANTHER" id="PTHR47018">
    <property type="entry name" value="CXC DOMAIN-CONTAINING PROTEIN-RELATED"/>
    <property type="match status" value="1"/>
</dbReference>
<evidence type="ECO:0000313" key="1">
    <source>
        <dbReference type="EMBL" id="KAJ8396485.1"/>
    </source>
</evidence>
<dbReference type="AlphaFoldDB" id="A0AAD7S5U0"/>
<gene>
    <name evidence="1" type="ORF">AAFF_G00017910</name>
</gene>
<organism evidence="1 2">
    <name type="scientific">Aldrovandia affinis</name>
    <dbReference type="NCBI Taxonomy" id="143900"/>
    <lineage>
        <taxon>Eukaryota</taxon>
        <taxon>Metazoa</taxon>
        <taxon>Chordata</taxon>
        <taxon>Craniata</taxon>
        <taxon>Vertebrata</taxon>
        <taxon>Euteleostomi</taxon>
        <taxon>Actinopterygii</taxon>
        <taxon>Neopterygii</taxon>
        <taxon>Teleostei</taxon>
        <taxon>Notacanthiformes</taxon>
        <taxon>Halosauridae</taxon>
        <taxon>Aldrovandia</taxon>
    </lineage>
</organism>
<comment type="caution">
    <text evidence="1">The sequence shown here is derived from an EMBL/GenBank/DDBJ whole genome shotgun (WGS) entry which is preliminary data.</text>
</comment>
<accession>A0AAD7S5U0</accession>
<dbReference type="EMBL" id="JAINUG010000106">
    <property type="protein sequence ID" value="KAJ8396485.1"/>
    <property type="molecule type" value="Genomic_DNA"/>
</dbReference>
<sequence length="290" mass="32374">MRSFFNVVLLGPSVLHGREKISEDDNLDARERIACNISQLLIYNTSKGTPHAVKMDAVHHNKERETPFPLYHGLKLHGQGRNKKQIGIDHAHGISVSYKRAMEVKRGIARVVCARHAQDGVVLPTNSRLNVFTTHDVDNIDVRGAKVKDEVWMAYVNSVLKQGTLSEGDVITWSGFNSMLGSDVSVKPPAEIGVYPLFPDKAASASSMKHPMELTMQGTEFLNPGQTSVLSADQPLYAIIKLLQWQYPDTLGEDKLVAMMGALHIEDKMHQMHLFSWDQFGWRRLACCSA</sequence>